<dbReference type="PROSITE" id="PS50011">
    <property type="entry name" value="PROTEIN_KINASE_DOM"/>
    <property type="match status" value="1"/>
</dbReference>
<evidence type="ECO:0000256" key="9">
    <source>
        <dbReference type="ARBA" id="ARBA00048679"/>
    </source>
</evidence>
<evidence type="ECO:0000256" key="1">
    <source>
        <dbReference type="ARBA" id="ARBA00005505"/>
    </source>
</evidence>
<keyword evidence="7" id="KW-0067">ATP-binding</keyword>
<evidence type="ECO:0000313" key="12">
    <source>
        <dbReference type="Ensembl" id="ENSSLDP00000000694.1"/>
    </source>
</evidence>
<comment type="catalytic activity">
    <reaction evidence="8">
        <text>L-threonyl-[protein] + ATP = O-phospho-L-threonyl-[protein] + ADP + H(+)</text>
        <dbReference type="Rhea" id="RHEA:46608"/>
        <dbReference type="Rhea" id="RHEA-COMP:11060"/>
        <dbReference type="Rhea" id="RHEA-COMP:11605"/>
        <dbReference type="ChEBI" id="CHEBI:15378"/>
        <dbReference type="ChEBI" id="CHEBI:30013"/>
        <dbReference type="ChEBI" id="CHEBI:30616"/>
        <dbReference type="ChEBI" id="CHEBI:61977"/>
        <dbReference type="ChEBI" id="CHEBI:456216"/>
        <dbReference type="EC" id="2.7.11.1"/>
    </reaction>
</comment>
<dbReference type="PANTHER" id="PTHR22984:SF11">
    <property type="entry name" value="AURORA KINASE-RELATED"/>
    <property type="match status" value="1"/>
</dbReference>
<dbReference type="Gene3D" id="3.30.200.20">
    <property type="entry name" value="Phosphorylase Kinase, domain 1"/>
    <property type="match status" value="1"/>
</dbReference>
<dbReference type="InterPro" id="IPR051138">
    <property type="entry name" value="PIM_Ser/Thr_kinase"/>
</dbReference>
<dbReference type="GO" id="GO:0043066">
    <property type="term" value="P:negative regulation of apoptotic process"/>
    <property type="evidence" value="ECO:0007669"/>
    <property type="project" value="TreeGrafter"/>
</dbReference>
<evidence type="ECO:0000256" key="4">
    <source>
        <dbReference type="ARBA" id="ARBA00022679"/>
    </source>
</evidence>
<dbReference type="PANTHER" id="PTHR22984">
    <property type="entry name" value="SERINE/THREONINE-PROTEIN KINASE PIM"/>
    <property type="match status" value="1"/>
</dbReference>
<reference evidence="12" key="2">
    <citation type="submission" date="2025-09" db="UniProtKB">
        <authorList>
            <consortium name="Ensembl"/>
        </authorList>
    </citation>
    <scope>IDENTIFICATION</scope>
</reference>
<evidence type="ECO:0000259" key="11">
    <source>
        <dbReference type="PROSITE" id="PS50011"/>
    </source>
</evidence>
<feature type="compositionally biased region" description="Basic and acidic residues" evidence="10">
    <location>
        <begin position="37"/>
        <end position="67"/>
    </location>
</feature>
<dbReference type="SMART" id="SM00220">
    <property type="entry name" value="S_TKc"/>
    <property type="match status" value="1"/>
</dbReference>
<dbReference type="SUPFAM" id="SSF56112">
    <property type="entry name" value="Protein kinase-like (PK-like)"/>
    <property type="match status" value="1"/>
</dbReference>
<dbReference type="InterPro" id="IPR000719">
    <property type="entry name" value="Prot_kinase_dom"/>
</dbReference>
<dbReference type="Proteomes" id="UP000261360">
    <property type="component" value="Unplaced"/>
</dbReference>
<evidence type="ECO:0000256" key="8">
    <source>
        <dbReference type="ARBA" id="ARBA00047899"/>
    </source>
</evidence>
<dbReference type="GO" id="GO:0004674">
    <property type="term" value="F:protein serine/threonine kinase activity"/>
    <property type="evidence" value="ECO:0007669"/>
    <property type="project" value="UniProtKB-KW"/>
</dbReference>
<dbReference type="GeneTree" id="ENSGT00950000182996"/>
<sequence>VLFVETSKPTNSLGDNPNKRKVSTEQESHRRSRRSDRKPIEEAAEAKGTKRKATETETPSKRQRDGTTDADISNNTGESNKVSVNVTEAVRGSDVINRRFSHLCLCVDDFEDRYLQLDKLGEGGFGSVYAGKRKTDNLPVSITYSPCGESTNGERICMVPMEVFLMLKAAGGPESVGTSAVVSLLDWYEQEQEVLLVMERPLPCVDLLEYLQDNNGPLEEDVAKVLKLQLVEAAREMHSKGVFHRDLKSENILIETSSDGPRVRIIDFGCGCVVRRRPYRSFSGTSAYAPPEFYMDGTYEAGPTTVWQLGALLYEMLDGFKQFFTRKFLRKGIKISSRLSRGKTTQVLNTVRYCAACVFLPQWITAASSLIWSLFSDCQDFLKMCLVVIPEERTTLDQIHLHPWFT</sequence>
<evidence type="ECO:0000256" key="7">
    <source>
        <dbReference type="ARBA" id="ARBA00022840"/>
    </source>
</evidence>
<organism evidence="12 13">
    <name type="scientific">Seriola lalandi dorsalis</name>
    <dbReference type="NCBI Taxonomy" id="1841481"/>
    <lineage>
        <taxon>Eukaryota</taxon>
        <taxon>Metazoa</taxon>
        <taxon>Chordata</taxon>
        <taxon>Craniata</taxon>
        <taxon>Vertebrata</taxon>
        <taxon>Euteleostomi</taxon>
        <taxon>Actinopterygii</taxon>
        <taxon>Neopterygii</taxon>
        <taxon>Teleostei</taxon>
        <taxon>Neoteleostei</taxon>
        <taxon>Acanthomorphata</taxon>
        <taxon>Carangaria</taxon>
        <taxon>Carangiformes</taxon>
        <taxon>Carangidae</taxon>
        <taxon>Seriola</taxon>
    </lineage>
</organism>
<dbReference type="GO" id="GO:0007346">
    <property type="term" value="P:regulation of mitotic cell cycle"/>
    <property type="evidence" value="ECO:0007669"/>
    <property type="project" value="TreeGrafter"/>
</dbReference>
<keyword evidence="6" id="KW-0418">Kinase</keyword>
<name>A0A3B4W9P0_SERLL</name>
<evidence type="ECO:0000256" key="5">
    <source>
        <dbReference type="ARBA" id="ARBA00022741"/>
    </source>
</evidence>
<protein>
    <recommendedName>
        <fullName evidence="2">non-specific serine/threonine protein kinase</fullName>
        <ecNumber evidence="2">2.7.11.1</ecNumber>
    </recommendedName>
</protein>
<proteinExistence type="inferred from homology"/>
<dbReference type="Gene3D" id="1.10.510.10">
    <property type="entry name" value="Transferase(Phosphotransferase) domain 1"/>
    <property type="match status" value="1"/>
</dbReference>
<evidence type="ECO:0000256" key="2">
    <source>
        <dbReference type="ARBA" id="ARBA00012513"/>
    </source>
</evidence>
<evidence type="ECO:0000256" key="6">
    <source>
        <dbReference type="ARBA" id="ARBA00022777"/>
    </source>
</evidence>
<keyword evidence="3" id="KW-0723">Serine/threonine-protein kinase</keyword>
<accession>A0A3B4W9P0</accession>
<evidence type="ECO:0000256" key="3">
    <source>
        <dbReference type="ARBA" id="ARBA00022527"/>
    </source>
</evidence>
<dbReference type="Ensembl" id="ENSSLDT00000000750.1">
    <property type="protein sequence ID" value="ENSSLDP00000000694.1"/>
    <property type="gene ID" value="ENSSLDG00000000630.1"/>
</dbReference>
<evidence type="ECO:0000313" key="13">
    <source>
        <dbReference type="Proteomes" id="UP000261360"/>
    </source>
</evidence>
<dbReference type="InterPro" id="IPR008271">
    <property type="entry name" value="Ser/Thr_kinase_AS"/>
</dbReference>
<feature type="compositionally biased region" description="Polar residues" evidence="10">
    <location>
        <begin position="70"/>
        <end position="84"/>
    </location>
</feature>
<dbReference type="GO" id="GO:0005524">
    <property type="term" value="F:ATP binding"/>
    <property type="evidence" value="ECO:0007669"/>
    <property type="project" value="UniProtKB-KW"/>
</dbReference>
<dbReference type="EC" id="2.7.11.1" evidence="2"/>
<dbReference type="Pfam" id="PF00069">
    <property type="entry name" value="Pkinase"/>
    <property type="match status" value="1"/>
</dbReference>
<dbReference type="STRING" id="1841481.ENSSLDP00000000694"/>
<comment type="similarity">
    <text evidence="1">Belongs to the protein kinase superfamily. CAMK Ser/Thr protein kinase family. PIM subfamily.</text>
</comment>
<feature type="domain" description="Protein kinase" evidence="11">
    <location>
        <begin position="114"/>
        <end position="405"/>
    </location>
</feature>
<dbReference type="GO" id="GO:0005737">
    <property type="term" value="C:cytoplasm"/>
    <property type="evidence" value="ECO:0007669"/>
    <property type="project" value="TreeGrafter"/>
</dbReference>
<feature type="region of interest" description="Disordered" evidence="10">
    <location>
        <begin position="1"/>
        <end position="84"/>
    </location>
</feature>
<keyword evidence="13" id="KW-1185">Reference proteome</keyword>
<dbReference type="PROSITE" id="PS00108">
    <property type="entry name" value="PROTEIN_KINASE_ST"/>
    <property type="match status" value="1"/>
</dbReference>
<comment type="catalytic activity">
    <reaction evidence="9">
        <text>L-seryl-[protein] + ATP = O-phospho-L-seryl-[protein] + ADP + H(+)</text>
        <dbReference type="Rhea" id="RHEA:17989"/>
        <dbReference type="Rhea" id="RHEA-COMP:9863"/>
        <dbReference type="Rhea" id="RHEA-COMP:11604"/>
        <dbReference type="ChEBI" id="CHEBI:15378"/>
        <dbReference type="ChEBI" id="CHEBI:29999"/>
        <dbReference type="ChEBI" id="CHEBI:30616"/>
        <dbReference type="ChEBI" id="CHEBI:83421"/>
        <dbReference type="ChEBI" id="CHEBI:456216"/>
        <dbReference type="EC" id="2.7.11.1"/>
    </reaction>
</comment>
<dbReference type="InterPro" id="IPR011009">
    <property type="entry name" value="Kinase-like_dom_sf"/>
</dbReference>
<dbReference type="AlphaFoldDB" id="A0A3B4W9P0"/>
<reference evidence="12" key="1">
    <citation type="submission" date="2025-08" db="UniProtKB">
        <authorList>
            <consortium name="Ensembl"/>
        </authorList>
    </citation>
    <scope>IDENTIFICATION</scope>
</reference>
<evidence type="ECO:0000256" key="10">
    <source>
        <dbReference type="SAM" id="MobiDB-lite"/>
    </source>
</evidence>
<keyword evidence="5" id="KW-0547">Nucleotide-binding</keyword>
<keyword evidence="4" id="KW-0808">Transferase</keyword>